<dbReference type="Pfam" id="PF18962">
    <property type="entry name" value="Por_Secre_tail"/>
    <property type="match status" value="1"/>
</dbReference>
<dbReference type="Proteomes" id="UP001241110">
    <property type="component" value="Unassembled WGS sequence"/>
</dbReference>
<dbReference type="AlphaFoldDB" id="A0AAE3QIA6"/>
<dbReference type="InterPro" id="IPR013783">
    <property type="entry name" value="Ig-like_fold"/>
</dbReference>
<feature type="domain" description="Fibronectin type-III" evidence="2">
    <location>
        <begin position="364"/>
        <end position="469"/>
    </location>
</feature>
<gene>
    <name evidence="3" type="ORF">QNI16_05150</name>
</gene>
<dbReference type="InterPro" id="IPR026444">
    <property type="entry name" value="Secre_tail"/>
</dbReference>
<dbReference type="InterPro" id="IPR036116">
    <property type="entry name" value="FN3_sf"/>
</dbReference>
<dbReference type="PROSITE" id="PS50853">
    <property type="entry name" value="FN3"/>
    <property type="match status" value="2"/>
</dbReference>
<dbReference type="CDD" id="cd00063">
    <property type="entry name" value="FN3"/>
    <property type="match status" value="1"/>
</dbReference>
<accession>A0AAE3QIA6</accession>
<evidence type="ECO:0000313" key="4">
    <source>
        <dbReference type="Proteomes" id="UP001241110"/>
    </source>
</evidence>
<evidence type="ECO:0000313" key="3">
    <source>
        <dbReference type="EMBL" id="MDJ1479862.1"/>
    </source>
</evidence>
<dbReference type="SMART" id="SM00060">
    <property type="entry name" value="FN3"/>
    <property type="match status" value="2"/>
</dbReference>
<dbReference type="NCBIfam" id="TIGR04183">
    <property type="entry name" value="Por_Secre_tail"/>
    <property type="match status" value="1"/>
</dbReference>
<dbReference type="Gene3D" id="2.60.40.10">
    <property type="entry name" value="Immunoglobulins"/>
    <property type="match status" value="1"/>
</dbReference>
<proteinExistence type="predicted"/>
<reference evidence="3" key="1">
    <citation type="submission" date="2023-05" db="EMBL/GenBank/DDBJ databases">
        <authorList>
            <person name="Zhang X."/>
        </authorList>
    </citation>
    <scope>NUCLEOTIDE SEQUENCE</scope>
    <source>
        <strain evidence="3">YF14B1</strain>
    </source>
</reference>
<dbReference type="RefSeq" id="WP_313976386.1">
    <property type="nucleotide sequence ID" value="NZ_JASJOS010000002.1"/>
</dbReference>
<keyword evidence="1" id="KW-0732">Signal</keyword>
<dbReference type="EMBL" id="JASJOS010000002">
    <property type="protein sequence ID" value="MDJ1479862.1"/>
    <property type="molecule type" value="Genomic_DNA"/>
</dbReference>
<dbReference type="SUPFAM" id="SSF49265">
    <property type="entry name" value="Fibronectin type III"/>
    <property type="match status" value="1"/>
</dbReference>
<protein>
    <submittedName>
        <fullName evidence="3">T9SS type A sorting domain-containing protein</fullName>
    </submittedName>
</protein>
<feature type="chain" id="PRO_5041958376" evidence="1">
    <location>
        <begin position="26"/>
        <end position="833"/>
    </location>
</feature>
<dbReference type="InterPro" id="IPR003961">
    <property type="entry name" value="FN3_dom"/>
</dbReference>
<evidence type="ECO:0000256" key="1">
    <source>
        <dbReference type="SAM" id="SignalP"/>
    </source>
</evidence>
<sequence>MKHMYLLLTVISNLFFSVYATTSYAANEPVLISPQNQSNVDLCSFNNTITVNANHPSARKVYVNVFLNDPRQTVSLDARNLTAAEATQPITFVYSQPGGLNLQPNKQYLIEVKTADAAGTILGQRYFTIFTKPMADPLPTFVGLTNNATNVSLTPTIQVLPYTACGTLQQVTYWIDRAPADWQGSDLQTATFTNATYSWTVPQPLLPGTEYEARVLFTTNYPWRGPLINGFKFTTKQQALPVLVDPVENTTWVLCENERKFVNNGITFNANDPNAKKATVKITNKETGKEIGTTLWPASMPIVVSFANAEQATSDHPISISIFADTTHFESLIQINTYDSVNTLLATRSYTIPTYIKRFYRVLTPEFISPANGATNVSLTPAIQVTRPVETDQACNREVIFYSYEIDRYPADWGGEDYQVQSVDNTVTSWQPPVALKPGTTYQVRVNYRNANTPFSPMSITESFTTGTPVVTNPDSTRLLWSAFNLAGPATVIDGKQWRAGSDYNISVAGTYHSFENQQVPLTPATDSAHAAMIRSSIWGNDFTIRSYFPGIPYYVYLYVWEDNNPQTYSITVDGTVVESSYNSGSAGTWKRLGPYTIQGKYDVANEIRFQGGDANVSGIEFYYDRKYEQAPPAVVTNLQAVAISSRKVQLTWNDNSYNESEFWLERKRISDGAHRMFVLKENTTSFTDTIAEPNTEYEYKVRAFSRVISSSGTIYTSLSAGATVQTPAESLSNAAARIGSEEGFSAEQLTAVLYPNPLRGNTLSVQLSGLTAQQEIVFNVLSLDGRKIRTETLKNTSGAIVYDLKGLTLTPGFYLLQIQMKDKVLFKKIIAE</sequence>
<name>A0AAE3QIA6_9BACT</name>
<comment type="caution">
    <text evidence="3">The sequence shown here is derived from an EMBL/GenBank/DDBJ whole genome shotgun (WGS) entry which is preliminary data.</text>
</comment>
<feature type="signal peptide" evidence="1">
    <location>
        <begin position="1"/>
        <end position="25"/>
    </location>
</feature>
<evidence type="ECO:0000259" key="2">
    <source>
        <dbReference type="PROSITE" id="PS50853"/>
    </source>
</evidence>
<organism evidence="3 4">
    <name type="scientific">Xanthocytophaga flava</name>
    <dbReference type="NCBI Taxonomy" id="3048013"/>
    <lineage>
        <taxon>Bacteria</taxon>
        <taxon>Pseudomonadati</taxon>
        <taxon>Bacteroidota</taxon>
        <taxon>Cytophagia</taxon>
        <taxon>Cytophagales</taxon>
        <taxon>Rhodocytophagaceae</taxon>
        <taxon>Xanthocytophaga</taxon>
    </lineage>
</organism>
<feature type="domain" description="Fibronectin type-III" evidence="2">
    <location>
        <begin position="635"/>
        <end position="730"/>
    </location>
</feature>